<evidence type="ECO:0008006" key="3">
    <source>
        <dbReference type="Google" id="ProtNLM"/>
    </source>
</evidence>
<dbReference type="Proteomes" id="UP000886803">
    <property type="component" value="Unassembled WGS sequence"/>
</dbReference>
<evidence type="ECO:0000313" key="1">
    <source>
        <dbReference type="EMBL" id="HJB41648.1"/>
    </source>
</evidence>
<reference evidence="1" key="2">
    <citation type="submission" date="2021-04" db="EMBL/GenBank/DDBJ databases">
        <authorList>
            <person name="Gilroy R."/>
        </authorList>
    </citation>
    <scope>NUCLEOTIDE SEQUENCE</scope>
    <source>
        <strain evidence="1">ChiBcec8-13705</strain>
    </source>
</reference>
<name>A0A9D2M793_9FIRM</name>
<reference evidence="1" key="1">
    <citation type="journal article" date="2021" name="PeerJ">
        <title>Extensive microbial diversity within the chicken gut microbiome revealed by metagenomics and culture.</title>
        <authorList>
            <person name="Gilroy R."/>
            <person name="Ravi A."/>
            <person name="Getino M."/>
            <person name="Pursley I."/>
            <person name="Horton D.L."/>
            <person name="Alikhan N.F."/>
            <person name="Baker D."/>
            <person name="Gharbi K."/>
            <person name="Hall N."/>
            <person name="Watson M."/>
            <person name="Adriaenssens E.M."/>
            <person name="Foster-Nyarko E."/>
            <person name="Jarju S."/>
            <person name="Secka A."/>
            <person name="Antonio M."/>
            <person name="Oren A."/>
            <person name="Chaudhuri R.R."/>
            <person name="La Ragione R."/>
            <person name="Hildebrand F."/>
            <person name="Pallen M.J."/>
        </authorList>
    </citation>
    <scope>NUCLEOTIDE SEQUENCE</scope>
    <source>
        <strain evidence="1">ChiBcec8-13705</strain>
    </source>
</reference>
<dbReference type="AlphaFoldDB" id="A0A9D2M793"/>
<comment type="caution">
    <text evidence="1">The sequence shown here is derived from an EMBL/GenBank/DDBJ whole genome shotgun (WGS) entry which is preliminary data.</text>
</comment>
<accession>A0A9D2M793</accession>
<proteinExistence type="predicted"/>
<evidence type="ECO:0000313" key="2">
    <source>
        <dbReference type="Proteomes" id="UP000886803"/>
    </source>
</evidence>
<sequence length="264" mass="29172">MKLGFSETDTTPKTPVIMVGFNRADNVSRGVRDSLLAQVSVWENNETCCLVTIDNIGFNKSEANLLRDRIGTMIGVSREKVMLSFSHTHAAVHVTAEKEYYDALCQKICLAAKKAKASMAEVSVGWDCVEADIGNNRREFSEIVDRRVGVLKVSSRNTKDVKLIILRLTAHCNVLKKDNYLISADYFGAVRKVLREKYLCPIMVVQGSAGNIAPKYYQASFTPIDGQGKAYINCDDALEKMAQEVSKKVAPILNAISMKPNATV</sequence>
<protein>
    <recommendedName>
        <fullName evidence="3">Neutral/alkaline non-lysosomal ceramidase N-terminal domain-containing protein</fullName>
    </recommendedName>
</protein>
<gene>
    <name evidence="1" type="ORF">H9945_04040</name>
</gene>
<dbReference type="EMBL" id="DWYG01000059">
    <property type="protein sequence ID" value="HJB41648.1"/>
    <property type="molecule type" value="Genomic_DNA"/>
</dbReference>
<organism evidence="1 2">
    <name type="scientific">Candidatus Gemmiger avicola</name>
    <dbReference type="NCBI Taxonomy" id="2838605"/>
    <lineage>
        <taxon>Bacteria</taxon>
        <taxon>Bacillati</taxon>
        <taxon>Bacillota</taxon>
        <taxon>Clostridia</taxon>
        <taxon>Eubacteriales</taxon>
        <taxon>Gemmiger</taxon>
    </lineage>
</organism>